<evidence type="ECO:0000313" key="1">
    <source>
        <dbReference type="EMBL" id="KAL3499451.1"/>
    </source>
</evidence>
<dbReference type="Proteomes" id="UP001630127">
    <property type="component" value="Unassembled WGS sequence"/>
</dbReference>
<sequence length="86" mass="9026">MWVRHAGEERDKVAMRSVAAGDEGRGLCMVELDEDIKGGGIRMGDQGFFAKNSSIIEGGGGIPSPLNDGWSGAIPVSKTPIMTPLP</sequence>
<gene>
    <name evidence="1" type="ORF">ACH5RR_038544</name>
</gene>
<organism evidence="1 2">
    <name type="scientific">Cinchona calisaya</name>
    <dbReference type="NCBI Taxonomy" id="153742"/>
    <lineage>
        <taxon>Eukaryota</taxon>
        <taxon>Viridiplantae</taxon>
        <taxon>Streptophyta</taxon>
        <taxon>Embryophyta</taxon>
        <taxon>Tracheophyta</taxon>
        <taxon>Spermatophyta</taxon>
        <taxon>Magnoliopsida</taxon>
        <taxon>eudicotyledons</taxon>
        <taxon>Gunneridae</taxon>
        <taxon>Pentapetalae</taxon>
        <taxon>asterids</taxon>
        <taxon>lamiids</taxon>
        <taxon>Gentianales</taxon>
        <taxon>Rubiaceae</taxon>
        <taxon>Cinchonoideae</taxon>
        <taxon>Cinchoneae</taxon>
        <taxon>Cinchona</taxon>
    </lineage>
</organism>
<evidence type="ECO:0000313" key="2">
    <source>
        <dbReference type="Proteomes" id="UP001630127"/>
    </source>
</evidence>
<dbReference type="EMBL" id="JBJUIK010000016">
    <property type="protein sequence ID" value="KAL3499451.1"/>
    <property type="molecule type" value="Genomic_DNA"/>
</dbReference>
<accession>A0ABD2XY49</accession>
<name>A0ABD2XY49_9GENT</name>
<keyword evidence="2" id="KW-1185">Reference proteome</keyword>
<protein>
    <submittedName>
        <fullName evidence="1">Uncharacterized protein</fullName>
    </submittedName>
</protein>
<dbReference type="AlphaFoldDB" id="A0ABD2XY49"/>
<comment type="caution">
    <text evidence="1">The sequence shown here is derived from an EMBL/GenBank/DDBJ whole genome shotgun (WGS) entry which is preliminary data.</text>
</comment>
<proteinExistence type="predicted"/>
<reference evidence="1 2" key="1">
    <citation type="submission" date="2024-11" db="EMBL/GenBank/DDBJ databases">
        <title>A near-complete genome assembly of Cinchona calisaya.</title>
        <authorList>
            <person name="Lian D.C."/>
            <person name="Zhao X.W."/>
            <person name="Wei L."/>
        </authorList>
    </citation>
    <scope>NUCLEOTIDE SEQUENCE [LARGE SCALE GENOMIC DNA]</scope>
    <source>
        <tissue evidence="1">Nenye</tissue>
    </source>
</reference>